<evidence type="ECO:0000256" key="3">
    <source>
        <dbReference type="ARBA" id="ARBA00022475"/>
    </source>
</evidence>
<dbReference type="PANTHER" id="PTHR43744">
    <property type="entry name" value="ABC TRANSPORTER PERMEASE PROTEIN MG189-RELATED-RELATED"/>
    <property type="match status" value="1"/>
</dbReference>
<feature type="transmembrane region" description="Helical" evidence="7">
    <location>
        <begin position="292"/>
        <end position="313"/>
    </location>
</feature>
<dbReference type="PANTHER" id="PTHR43744:SF6">
    <property type="entry name" value="ABC TRANSPORTER PERMEASE PROTEIN YESQ-RELATED"/>
    <property type="match status" value="1"/>
</dbReference>
<dbReference type="AlphaFoldDB" id="A0A6J4UR10"/>
<evidence type="ECO:0000313" key="9">
    <source>
        <dbReference type="EMBL" id="CAA9557368.1"/>
    </source>
</evidence>
<evidence type="ECO:0000256" key="1">
    <source>
        <dbReference type="ARBA" id="ARBA00004651"/>
    </source>
</evidence>
<dbReference type="PROSITE" id="PS50928">
    <property type="entry name" value="ABC_TM1"/>
    <property type="match status" value="1"/>
</dbReference>
<feature type="transmembrane region" description="Helical" evidence="7">
    <location>
        <begin position="264"/>
        <end position="286"/>
    </location>
</feature>
<feature type="transmembrane region" description="Helical" evidence="7">
    <location>
        <begin position="24"/>
        <end position="43"/>
    </location>
</feature>
<dbReference type="GO" id="GO:0005886">
    <property type="term" value="C:plasma membrane"/>
    <property type="evidence" value="ECO:0007669"/>
    <property type="project" value="UniProtKB-SubCell"/>
</dbReference>
<reference evidence="9" key="1">
    <citation type="submission" date="2020-02" db="EMBL/GenBank/DDBJ databases">
        <authorList>
            <person name="Meier V. D."/>
        </authorList>
    </citation>
    <scope>NUCLEOTIDE SEQUENCE</scope>
    <source>
        <strain evidence="9">AVDCRST_MAG86</strain>
    </source>
</reference>
<keyword evidence="3" id="KW-1003">Cell membrane</keyword>
<name>A0A6J4UR10_9DEIN</name>
<feature type="domain" description="ABC transmembrane type-1" evidence="8">
    <location>
        <begin position="153"/>
        <end position="344"/>
    </location>
</feature>
<dbReference type="Gene3D" id="1.10.3720.10">
    <property type="entry name" value="MetI-like"/>
    <property type="match status" value="1"/>
</dbReference>
<gene>
    <name evidence="9" type="ORF">AVDCRST_MAG86-305</name>
</gene>
<protein>
    <recommendedName>
        <fullName evidence="8">ABC transmembrane type-1 domain-containing protein</fullName>
    </recommendedName>
</protein>
<comment type="subcellular location">
    <subcellularLocation>
        <location evidence="1 7">Cell membrane</location>
        <topology evidence="1 7">Multi-pass membrane protein</topology>
    </subcellularLocation>
</comment>
<comment type="similarity">
    <text evidence="7">Belongs to the binding-protein-dependent transport system permease family.</text>
</comment>
<evidence type="ECO:0000256" key="2">
    <source>
        <dbReference type="ARBA" id="ARBA00022448"/>
    </source>
</evidence>
<evidence type="ECO:0000256" key="7">
    <source>
        <dbReference type="RuleBase" id="RU363032"/>
    </source>
</evidence>
<evidence type="ECO:0000256" key="5">
    <source>
        <dbReference type="ARBA" id="ARBA00022989"/>
    </source>
</evidence>
<accession>A0A6J4UR10</accession>
<dbReference type="SUPFAM" id="SSF161098">
    <property type="entry name" value="MetI-like"/>
    <property type="match status" value="1"/>
</dbReference>
<feature type="transmembrane region" description="Helical" evidence="7">
    <location>
        <begin position="224"/>
        <end position="243"/>
    </location>
</feature>
<dbReference type="CDD" id="cd06261">
    <property type="entry name" value="TM_PBP2"/>
    <property type="match status" value="1"/>
</dbReference>
<keyword evidence="5 7" id="KW-1133">Transmembrane helix</keyword>
<dbReference type="InterPro" id="IPR000515">
    <property type="entry name" value="MetI-like"/>
</dbReference>
<dbReference type="EMBL" id="CADCWP010000021">
    <property type="protein sequence ID" value="CAA9557368.1"/>
    <property type="molecule type" value="Genomic_DNA"/>
</dbReference>
<evidence type="ECO:0000259" key="8">
    <source>
        <dbReference type="PROSITE" id="PS50928"/>
    </source>
</evidence>
<feature type="transmembrane region" description="Helical" evidence="7">
    <location>
        <begin position="152"/>
        <end position="176"/>
    </location>
</feature>
<dbReference type="Pfam" id="PF00528">
    <property type="entry name" value="BPD_transp_1"/>
    <property type="match status" value="1"/>
</dbReference>
<keyword evidence="2 7" id="KW-0813">Transport</keyword>
<proteinExistence type="inferred from homology"/>
<sequence>MATVAPASREDRSREGLSKRQRTLIVRTLLTSLALVILLLYLMPLGYSVLTSLKTEEQTADINAPILPASAETFEYEGETYDVYEVPLEGGVRNLALFDKGRTSSTFIDPADPEAGEITWEGRWRTLTPAYGLALEWSNYPEAFGFIRFMRLLGFTVMYASITTVAATFSAAIVAYGFARFRFPFKGVLFIILISTIILPPQVTLVPTYAFFFRIGWIGTWLPLIVPQFFSNAYNVFLLRQYFMTIPTSIEEAARIDGAGPIRIFTSIILPQAVPALIAVALFHFFFAWNDFFGPLIYLAGSADLLPIAVGLFRFNGLYSSEPQLIQAASILTMIIPLTIFFFAQRFFMQGVVLTGDK</sequence>
<organism evidence="9">
    <name type="scientific">uncultured Truepera sp</name>
    <dbReference type="NCBI Taxonomy" id="543023"/>
    <lineage>
        <taxon>Bacteria</taxon>
        <taxon>Thermotogati</taxon>
        <taxon>Deinococcota</taxon>
        <taxon>Deinococci</taxon>
        <taxon>Trueperales</taxon>
        <taxon>Trueperaceae</taxon>
        <taxon>Truepera</taxon>
        <taxon>environmental samples</taxon>
    </lineage>
</organism>
<keyword evidence="6 7" id="KW-0472">Membrane</keyword>
<dbReference type="InterPro" id="IPR035906">
    <property type="entry name" value="MetI-like_sf"/>
</dbReference>
<evidence type="ECO:0000256" key="6">
    <source>
        <dbReference type="ARBA" id="ARBA00023136"/>
    </source>
</evidence>
<keyword evidence="4 7" id="KW-0812">Transmembrane</keyword>
<dbReference type="GO" id="GO:0055085">
    <property type="term" value="P:transmembrane transport"/>
    <property type="evidence" value="ECO:0007669"/>
    <property type="project" value="InterPro"/>
</dbReference>
<feature type="transmembrane region" description="Helical" evidence="7">
    <location>
        <begin position="325"/>
        <end position="344"/>
    </location>
</feature>
<feature type="transmembrane region" description="Helical" evidence="7">
    <location>
        <begin position="188"/>
        <end position="212"/>
    </location>
</feature>
<evidence type="ECO:0000256" key="4">
    <source>
        <dbReference type="ARBA" id="ARBA00022692"/>
    </source>
</evidence>